<keyword evidence="2" id="KW-1133">Transmembrane helix</keyword>
<evidence type="ECO:0000313" key="3">
    <source>
        <dbReference type="EMBL" id="MCS5736258.1"/>
    </source>
</evidence>
<name>A0ABT2H8J8_9MICO</name>
<feature type="transmembrane region" description="Helical" evidence="2">
    <location>
        <begin position="116"/>
        <end position="139"/>
    </location>
</feature>
<accession>A0ABT2H8J8</accession>
<gene>
    <name evidence="3" type="ORF">N1032_21195</name>
</gene>
<protein>
    <recommendedName>
        <fullName evidence="5">DUF3618 domain-containing protein</fullName>
    </recommendedName>
</protein>
<evidence type="ECO:0000256" key="1">
    <source>
        <dbReference type="SAM" id="MobiDB-lite"/>
    </source>
</evidence>
<evidence type="ECO:0000313" key="4">
    <source>
        <dbReference type="Proteomes" id="UP001165586"/>
    </source>
</evidence>
<keyword evidence="2" id="KW-0472">Membrane</keyword>
<keyword evidence="4" id="KW-1185">Reference proteome</keyword>
<dbReference type="RefSeq" id="WP_259542115.1">
    <property type="nucleotide sequence ID" value="NZ_JANLCJ010000013.1"/>
</dbReference>
<evidence type="ECO:0008006" key="5">
    <source>
        <dbReference type="Google" id="ProtNLM"/>
    </source>
</evidence>
<reference evidence="3" key="1">
    <citation type="submission" date="2022-08" db="EMBL/GenBank/DDBJ databases">
        <authorList>
            <person name="Deng Y."/>
            <person name="Han X.-F."/>
            <person name="Zhang Y.-Q."/>
        </authorList>
    </citation>
    <scope>NUCLEOTIDE SEQUENCE</scope>
    <source>
        <strain evidence="3">CPCC 203386</strain>
    </source>
</reference>
<comment type="caution">
    <text evidence="3">The sequence shown here is derived from an EMBL/GenBank/DDBJ whole genome shotgun (WGS) entry which is preliminary data.</text>
</comment>
<feature type="region of interest" description="Disordered" evidence="1">
    <location>
        <begin position="33"/>
        <end position="71"/>
    </location>
</feature>
<keyword evidence="2" id="KW-0812">Transmembrane</keyword>
<sequence>MAAKSKSDSTHSDTLSVPAAITEVAKGVVTAKGVQPTLSKNEQKAQKEAQKEKEKAEQPPQRSRAELQSDIRDARAELNDVVHELERRIDVGARTRTVIDDVRADPIEGARKHKKAVVIAGLAVAAVGTGLALAIRAIAK</sequence>
<dbReference type="EMBL" id="JANLCJ010000013">
    <property type="protein sequence ID" value="MCS5736258.1"/>
    <property type="molecule type" value="Genomic_DNA"/>
</dbReference>
<dbReference type="Proteomes" id="UP001165586">
    <property type="component" value="Unassembled WGS sequence"/>
</dbReference>
<evidence type="ECO:0000256" key="2">
    <source>
        <dbReference type="SAM" id="Phobius"/>
    </source>
</evidence>
<organism evidence="3 4">
    <name type="scientific">Herbiconiux daphne</name>
    <dbReference type="NCBI Taxonomy" id="2970914"/>
    <lineage>
        <taxon>Bacteria</taxon>
        <taxon>Bacillati</taxon>
        <taxon>Actinomycetota</taxon>
        <taxon>Actinomycetes</taxon>
        <taxon>Micrococcales</taxon>
        <taxon>Microbacteriaceae</taxon>
        <taxon>Herbiconiux</taxon>
    </lineage>
</organism>
<feature type="compositionally biased region" description="Basic and acidic residues" evidence="1">
    <location>
        <begin position="41"/>
        <end position="71"/>
    </location>
</feature>
<proteinExistence type="predicted"/>